<evidence type="ECO:0000313" key="1">
    <source>
        <dbReference type="EMBL" id="KZT41573.1"/>
    </source>
</evidence>
<dbReference type="Proteomes" id="UP000076798">
    <property type="component" value="Unassembled WGS sequence"/>
</dbReference>
<feature type="non-terminal residue" evidence="1">
    <location>
        <position position="65"/>
    </location>
</feature>
<accession>A0A166GDJ1</accession>
<dbReference type="AlphaFoldDB" id="A0A166GDJ1"/>
<proteinExistence type="predicted"/>
<gene>
    <name evidence="1" type="ORF">SISSUDRAFT_1042652</name>
</gene>
<keyword evidence="2" id="KW-1185">Reference proteome</keyword>
<sequence>MAFSRILLQGTDLVWTMQAESIATQVNMGFLRNIESLLIARHQITLQPSNPADLRQQWTFVAHAL</sequence>
<name>A0A166GDJ1_9AGAM</name>
<evidence type="ECO:0000313" key="2">
    <source>
        <dbReference type="Proteomes" id="UP000076798"/>
    </source>
</evidence>
<protein>
    <submittedName>
        <fullName evidence="1">Uncharacterized protein</fullName>
    </submittedName>
</protein>
<reference evidence="1 2" key="1">
    <citation type="journal article" date="2016" name="Mol. Biol. Evol.">
        <title>Comparative Genomics of Early-Diverging Mushroom-Forming Fungi Provides Insights into the Origins of Lignocellulose Decay Capabilities.</title>
        <authorList>
            <person name="Nagy L.G."/>
            <person name="Riley R."/>
            <person name="Tritt A."/>
            <person name="Adam C."/>
            <person name="Daum C."/>
            <person name="Floudas D."/>
            <person name="Sun H."/>
            <person name="Yadav J.S."/>
            <person name="Pangilinan J."/>
            <person name="Larsson K.H."/>
            <person name="Matsuura K."/>
            <person name="Barry K."/>
            <person name="Labutti K."/>
            <person name="Kuo R."/>
            <person name="Ohm R.A."/>
            <person name="Bhattacharya S.S."/>
            <person name="Shirouzu T."/>
            <person name="Yoshinaga Y."/>
            <person name="Martin F.M."/>
            <person name="Grigoriev I.V."/>
            <person name="Hibbett D.S."/>
        </authorList>
    </citation>
    <scope>NUCLEOTIDE SEQUENCE [LARGE SCALE GENOMIC DNA]</scope>
    <source>
        <strain evidence="1 2">HHB10207 ss-3</strain>
    </source>
</reference>
<dbReference type="EMBL" id="KV428020">
    <property type="protein sequence ID" value="KZT41573.1"/>
    <property type="molecule type" value="Genomic_DNA"/>
</dbReference>
<dbReference type="OrthoDB" id="3004933at2759"/>
<organism evidence="1 2">
    <name type="scientific">Sistotremastrum suecicum HHB10207 ss-3</name>
    <dbReference type="NCBI Taxonomy" id="1314776"/>
    <lineage>
        <taxon>Eukaryota</taxon>
        <taxon>Fungi</taxon>
        <taxon>Dikarya</taxon>
        <taxon>Basidiomycota</taxon>
        <taxon>Agaricomycotina</taxon>
        <taxon>Agaricomycetes</taxon>
        <taxon>Sistotremastrales</taxon>
        <taxon>Sistotremastraceae</taxon>
        <taxon>Sistotremastrum</taxon>
    </lineage>
</organism>